<evidence type="ECO:0000313" key="2">
    <source>
        <dbReference type="EMBL" id="BAH92301.1"/>
    </source>
</evidence>
<dbReference type="Proteomes" id="UP000000763">
    <property type="component" value="Chromosome 3"/>
</dbReference>
<reference evidence="2" key="9">
    <citation type="submission" date="2009-08" db="EMBL/GenBank/DDBJ databases">
        <title>The Second Rice Annotation Project Meeting (RAP2).</title>
        <authorList>
            <consortium name="The Rice Annotation Project (RAP)"/>
        </authorList>
    </citation>
    <scope>NUCLEOTIDE SEQUENCE</scope>
</reference>
<accession>B7ETB8</accession>
<proteinExistence type="predicted"/>
<reference evidence="2" key="5">
    <citation type="journal article" date="2007" name="Genome Res.">
        <title>Curated Genome Annotation of Oryza sativa ssp. japonica and Comparative Genome Analysis with Arabidopsis thaliana.</title>
        <authorList>
            <consortium name="The Rice Annotation Project (RAP)"/>
            <person name="Itoh T."/>
            <person name="Tanaka T."/>
            <person name="Barrero R.A."/>
            <person name="Yamasaki C."/>
            <person name="Fujii Y."/>
            <person name="Hilton P.B."/>
            <person name="Antonio B.A."/>
            <person name="Aono H."/>
            <person name="Apweiler R."/>
            <person name="Bruskiewich R."/>
            <person name="Bureau T."/>
            <person name="Burr F."/>
            <person name="Costa de Oliveira A."/>
            <person name="Fuks G."/>
            <person name="Habara T."/>
            <person name="Haberer G."/>
            <person name="Han B."/>
            <person name="Harada E."/>
            <person name="Hiraki A.T."/>
            <person name="Hirochika H."/>
            <person name="Hoen D."/>
            <person name="Hokari H."/>
            <person name="Hosokawa S."/>
            <person name="Hsing Y."/>
            <person name="Ikawa H."/>
            <person name="Ikeo K."/>
            <person name="Imanishi T."/>
            <person name="Ito Y."/>
            <person name="Jaiswal P."/>
            <person name="Kanno M."/>
            <person name="Kawahara Y."/>
            <person name="Kawamura T."/>
            <person name="Kawashima H."/>
            <person name="Khurana J.P."/>
            <person name="Kikuchi S."/>
            <person name="Komatsu S."/>
            <person name="Koyanagi K.O."/>
            <person name="Kubooka H."/>
            <person name="Lieberherr D."/>
            <person name="Lin Y.C."/>
            <person name="Lonsdale D."/>
            <person name="Matsumoto T."/>
            <person name="Matsuya A."/>
            <person name="McCombie W.R."/>
            <person name="Messing J."/>
            <person name="Miyao A."/>
            <person name="Mulder N."/>
            <person name="Nagamura Y."/>
            <person name="Nam J."/>
            <person name="Namiki N."/>
            <person name="Numa H."/>
            <person name="Nurimoto S."/>
            <person name="O'donovan C."/>
            <person name="Ohyanagi H."/>
            <person name="Okido T."/>
            <person name="Oota S."/>
            <person name="Osato N."/>
            <person name="Palmer L.E."/>
            <person name="Quetier F."/>
            <person name="Raghuvanshi S."/>
            <person name="Saichi N."/>
            <person name="Sakai H."/>
            <person name="Sakai Y."/>
            <person name="Sakata K."/>
            <person name="Sakurai T."/>
            <person name="Sato F."/>
            <person name="Sato Y."/>
            <person name="Schoof H."/>
            <person name="Seki M."/>
            <person name="Shibata M."/>
            <person name="Shimizu Y."/>
            <person name="Shinozaki K."/>
            <person name="Shinso Y."/>
            <person name="Singh N.K."/>
            <person name="Smith-White B."/>
            <person name="Takeda J."/>
            <person name="Tanino M."/>
            <person name="Tatusova T."/>
            <person name="Thongjuea S."/>
            <person name="Todokoro F."/>
            <person name="Tsugane M."/>
            <person name="Tyagi A.K."/>
            <person name="Vanavichit A."/>
            <person name="Wang A."/>
            <person name="Wing R.A."/>
            <person name="Yamaguchi K."/>
            <person name="Yamamoto M."/>
            <person name="Yamamoto N."/>
            <person name="Yu Y."/>
            <person name="Zhang H."/>
            <person name="Zhao Q."/>
            <person name="Higo K."/>
            <person name="Burr B."/>
            <person name="Gojobori T."/>
            <person name="Sasaki T."/>
        </authorList>
    </citation>
    <scope>NUCLEOTIDE SEQUENCE</scope>
</reference>
<reference evidence="2" key="3">
    <citation type="journal article" date="2006" name="Nucleic Acids Res.">
        <title>The Rice Annotation Project Database (RAP-DB): hub for Oryza sativa ssp. japonica genome information.</title>
        <authorList>
            <person name="Ohyanagi H."/>
            <person name="Tanaka T."/>
            <person name="Sakai H."/>
            <person name="Shigemoto Y."/>
            <person name="Yamaguchi K."/>
            <person name="Habara T."/>
            <person name="Fujii Y."/>
            <person name="Antonio B.A."/>
            <person name="Nagamura Y."/>
            <person name="Imanishi T."/>
            <person name="Ikeo K."/>
            <person name="Itoh T."/>
            <person name="Gojobori T."/>
            <person name="Sasaki T."/>
        </authorList>
    </citation>
    <scope>NUCLEOTIDE SEQUENCE</scope>
</reference>
<sequence length="90" mass="10457">MIATCSDVKSLPEVTIDEKKIVTYCLLVLFSFRNTKEIGDCWSWIHRFRDGSFWNGPGLRLVLSNLPLTLSHQWMDKLGSHSSICWRSRK</sequence>
<reference evidence="2 3" key="2">
    <citation type="journal article" date="2005" name="Nature">
        <title>The map-based sequence of the rice genome.</title>
        <authorList>
            <consortium name="International rice genome sequencing project (IRGSP)"/>
            <person name="Matsumoto T."/>
            <person name="Wu J."/>
            <person name="Kanamori H."/>
            <person name="Katayose Y."/>
            <person name="Fujisawa M."/>
            <person name="Namiki N."/>
            <person name="Mizuno H."/>
            <person name="Yamamoto K."/>
            <person name="Antonio B.A."/>
            <person name="Baba T."/>
            <person name="Sakata K."/>
            <person name="Nagamura Y."/>
            <person name="Aoki H."/>
            <person name="Arikawa K."/>
            <person name="Arita K."/>
            <person name="Bito T."/>
            <person name="Chiden Y."/>
            <person name="Fujitsuka N."/>
            <person name="Fukunaka R."/>
            <person name="Hamada M."/>
            <person name="Harada C."/>
            <person name="Hayashi A."/>
            <person name="Hijishita S."/>
            <person name="Honda M."/>
            <person name="Hosokawa S."/>
            <person name="Ichikawa Y."/>
            <person name="Idonuma A."/>
            <person name="Iijima M."/>
            <person name="Ikeda M."/>
            <person name="Ikeno M."/>
            <person name="Ito K."/>
            <person name="Ito S."/>
            <person name="Ito T."/>
            <person name="Ito Y."/>
            <person name="Ito Y."/>
            <person name="Iwabuchi A."/>
            <person name="Kamiya K."/>
            <person name="Karasawa W."/>
            <person name="Kurita K."/>
            <person name="Katagiri S."/>
            <person name="Kikuta A."/>
            <person name="Kobayashi H."/>
            <person name="Kobayashi N."/>
            <person name="Machita K."/>
            <person name="Maehara T."/>
            <person name="Masukawa M."/>
            <person name="Mizubayashi T."/>
            <person name="Mukai Y."/>
            <person name="Nagasaki H."/>
            <person name="Nagata Y."/>
            <person name="Naito S."/>
            <person name="Nakashima M."/>
            <person name="Nakama Y."/>
            <person name="Nakamichi Y."/>
            <person name="Nakamura M."/>
            <person name="Meguro A."/>
            <person name="Negishi M."/>
            <person name="Ohta I."/>
            <person name="Ohta T."/>
            <person name="Okamoto M."/>
            <person name="Ono N."/>
            <person name="Saji S."/>
            <person name="Sakaguchi M."/>
            <person name="Sakai K."/>
            <person name="Shibata M."/>
            <person name="Shimokawa T."/>
            <person name="Song J."/>
            <person name="Takazaki Y."/>
            <person name="Terasawa K."/>
            <person name="Tsugane M."/>
            <person name="Tsuji K."/>
            <person name="Ueda S."/>
            <person name="Waki K."/>
            <person name="Yamagata H."/>
            <person name="Yamamoto M."/>
            <person name="Yamamoto S."/>
            <person name="Yamane H."/>
            <person name="Yoshiki S."/>
            <person name="Yoshihara R."/>
            <person name="Yukawa K."/>
            <person name="Zhong H."/>
            <person name="Yano M."/>
            <person name="Yuan Q."/>
            <person name="Ouyang S."/>
            <person name="Liu J."/>
            <person name="Jones K.M."/>
            <person name="Gansberger K."/>
            <person name="Moffat K."/>
            <person name="Hill J."/>
            <person name="Bera J."/>
            <person name="Fadrosh D."/>
            <person name="Jin S."/>
            <person name="Johri S."/>
            <person name="Kim M."/>
            <person name="Overton L."/>
            <person name="Reardon M."/>
            <person name="Tsitrin T."/>
            <person name="Vuong H."/>
            <person name="Weaver B."/>
            <person name="Ciecko A."/>
            <person name="Tallon L."/>
            <person name="Jackson J."/>
            <person name="Pai G."/>
            <person name="Aken S.V."/>
            <person name="Utterback T."/>
            <person name="Reidmuller S."/>
            <person name="Feldblyum T."/>
            <person name="Hsiao J."/>
            <person name="Zismann V."/>
            <person name="Iobst S."/>
            <person name="de Vazeille A.R."/>
            <person name="Buell C.R."/>
            <person name="Ying K."/>
            <person name="Li Y."/>
            <person name="Lu T."/>
            <person name="Huang Y."/>
            <person name="Zhao Q."/>
            <person name="Feng Q."/>
            <person name="Zhang L."/>
            <person name="Zhu J."/>
            <person name="Weng Q."/>
            <person name="Mu J."/>
            <person name="Lu Y."/>
            <person name="Fan D."/>
            <person name="Liu Y."/>
            <person name="Guan J."/>
            <person name="Zhang Y."/>
            <person name="Yu S."/>
            <person name="Liu X."/>
            <person name="Zhang Y."/>
            <person name="Hong G."/>
            <person name="Han B."/>
            <person name="Choisne N."/>
            <person name="Demange N."/>
            <person name="Orjeda G."/>
            <person name="Samain S."/>
            <person name="Cattolico L."/>
            <person name="Pelletier E."/>
            <person name="Couloux A."/>
            <person name="Segurens B."/>
            <person name="Wincker P."/>
            <person name="D'Hont A."/>
            <person name="Scarpelli C."/>
            <person name="Weissenbach J."/>
            <person name="Salanoubat M."/>
            <person name="Quetier F."/>
            <person name="Yu Y."/>
            <person name="Kim H.R."/>
            <person name="Rambo T."/>
            <person name="Currie J."/>
            <person name="Collura K."/>
            <person name="Luo M."/>
            <person name="Yang T."/>
            <person name="Ammiraju J.S.S."/>
            <person name="Engler F."/>
            <person name="Soderlund C."/>
            <person name="Wing R.A."/>
            <person name="Palmer L.E."/>
            <person name="de la Bastide M."/>
            <person name="Spiegel L."/>
            <person name="Nascimento L."/>
            <person name="Zutavern T."/>
            <person name="O'Shaughnessy A."/>
            <person name="Dike S."/>
            <person name="Dedhia N."/>
            <person name="Preston R."/>
            <person name="Balija V."/>
            <person name="McCombie W.R."/>
            <person name="Chow T."/>
            <person name="Chen H."/>
            <person name="Chung M."/>
            <person name="Chen C."/>
            <person name="Shaw J."/>
            <person name="Wu H."/>
            <person name="Hsiao K."/>
            <person name="Chao Y."/>
            <person name="Chu M."/>
            <person name="Cheng C."/>
            <person name="Hour A."/>
            <person name="Lee P."/>
            <person name="Lin S."/>
            <person name="Lin Y."/>
            <person name="Liou J."/>
            <person name="Liu S."/>
            <person name="Hsing Y."/>
            <person name="Raghuvanshi S."/>
            <person name="Mohanty A."/>
            <person name="Bharti A.K."/>
            <person name="Gaur A."/>
            <person name="Gupta V."/>
            <person name="Kumar D."/>
            <person name="Ravi V."/>
            <person name="Vij S."/>
            <person name="Kapur A."/>
            <person name="Khurana P."/>
            <person name="Khurana P."/>
            <person name="Khurana J.P."/>
            <person name="Tyagi A.K."/>
            <person name="Gaikwad K."/>
            <person name="Singh A."/>
            <person name="Dalal V."/>
            <person name="Srivastava S."/>
            <person name="Dixit A."/>
            <person name="Pal A.K."/>
            <person name="Ghazi I.A."/>
            <person name="Yadav M."/>
            <person name="Pandit A."/>
            <person name="Bhargava A."/>
            <person name="Sureshbabu K."/>
            <person name="Batra K."/>
            <person name="Sharma T.R."/>
            <person name="Mohapatra T."/>
            <person name="Singh N.K."/>
            <person name="Messing J."/>
            <person name="Nelson A.B."/>
            <person name="Fuks G."/>
            <person name="Kavchok S."/>
            <person name="Keizer G."/>
            <person name="Linton E."/>
            <person name="Llaca V."/>
            <person name="Song R."/>
            <person name="Tanyolac B."/>
            <person name="Young S."/>
            <person name="Ho-Il K."/>
            <person name="Hahn J.H."/>
            <person name="Sangsakoo G."/>
            <person name="Vanavichit A."/>
            <person name="de Mattos Luiz.A.T."/>
            <person name="Zimmer P.D."/>
            <person name="Malone G."/>
            <person name="Dellagostin O."/>
            <person name="de Oliveira A.C."/>
            <person name="Bevan M."/>
            <person name="Bancroft I."/>
            <person name="Minx P."/>
            <person name="Cordum H."/>
            <person name="Wilson R."/>
            <person name="Cheng Z."/>
            <person name="Jin W."/>
            <person name="Jiang J."/>
            <person name="Leong S.A."/>
            <person name="Iwama H."/>
            <person name="Gojobori T."/>
            <person name="Itoh T."/>
            <person name="Niimura Y."/>
            <person name="Fujii Y."/>
            <person name="Habara T."/>
            <person name="Sakai H."/>
            <person name="Sato Y."/>
            <person name="Wilson G."/>
            <person name="Kumar K."/>
            <person name="McCouch S."/>
            <person name="Juretic N."/>
            <person name="Hoen D."/>
            <person name="Wright S."/>
            <person name="Bruskiewich R."/>
            <person name="Bureau T."/>
            <person name="Miyao A."/>
            <person name="Hirochika H."/>
            <person name="Nishikawa T."/>
            <person name="Kadowaki K."/>
            <person name="Sugiura M."/>
            <person name="Burr B."/>
            <person name="Sasaki T."/>
        </authorList>
    </citation>
    <scope>NUCLEOTIDE SEQUENCE [LARGE SCALE GENOMIC DNA]</scope>
    <source>
        <strain evidence="3">cv. Nipponbare</strain>
    </source>
</reference>
<dbReference type="EMBL" id="AC137991">
    <property type="protein sequence ID" value="AAS07332.1"/>
    <property type="molecule type" value="Genomic_DNA"/>
</dbReference>
<reference evidence="1" key="4">
    <citation type="submission" date="2006-01" db="EMBL/GenBank/DDBJ databases">
        <title>Oryza sativa chromosome 3 BAC OSJNBa0034D21 genomic sequence.</title>
        <authorList>
            <person name="Buell C.R."/>
            <person name="Yuan Q."/>
            <person name="Ouyang S."/>
            <person name="Liu J."/>
            <person name="Gansberger K."/>
            <person name="Jones K.M."/>
            <person name="Overton II L.L."/>
            <person name="Tsitrin T."/>
            <person name="Kim M.M."/>
            <person name="Bera J.J."/>
            <person name="Jin S.S."/>
            <person name="Fadrosh D.W."/>
            <person name="Tallon L.J."/>
            <person name="Koo H."/>
            <person name="Zismann V."/>
            <person name="Hsiao J."/>
            <person name="Blunt S."/>
            <person name="Vanaken S.S."/>
            <person name="Riedmuller S.B."/>
            <person name="Utterback T.T."/>
            <person name="Feldblyum T.V."/>
            <person name="Yang Q.Q."/>
            <person name="Haas B.J."/>
            <person name="Suh B.B."/>
            <person name="Peterson J.J."/>
            <person name="Quackenbush J."/>
            <person name="White O."/>
            <person name="Salzberg S.L."/>
            <person name="Fraser C.M."/>
        </authorList>
    </citation>
    <scope>NUCLEOTIDE SEQUENCE</scope>
</reference>
<reference evidence="3" key="7">
    <citation type="journal article" date="2008" name="Nucleic Acids Res.">
        <title>The rice annotation project database (RAP-DB): 2008 update.</title>
        <authorList>
            <consortium name="The rice annotation project (RAP)"/>
        </authorList>
    </citation>
    <scope>GENOME REANNOTATION</scope>
    <source>
        <strain evidence="3">cv. Nipponbare</strain>
    </source>
</reference>
<protein>
    <submittedName>
        <fullName evidence="1">Expressed protein (With alternative splicing)</fullName>
    </submittedName>
    <submittedName>
        <fullName evidence="2">Os03g0662000 protein</fullName>
    </submittedName>
</protein>
<gene>
    <name evidence="2" type="ordered locus">Os03g0662000</name>
    <name evidence="1" type="ORF">OSJNBa0034D21.23</name>
</gene>
<reference evidence="2" key="8">
    <citation type="submission" date="2009-08" db="EMBL/GenBank/DDBJ databases">
        <title>Oryza sativa nipponbare(GA3) genomic DNA, chromosome 3.</title>
        <authorList>
            <consortium name="IRGSP(International Rice Genome Sequencing Project)"/>
        </authorList>
    </citation>
    <scope>NUCLEOTIDE SEQUENCE</scope>
</reference>
<reference evidence="2" key="6">
    <citation type="journal article" date="2008" name="Nucleic Acids Res.">
        <title>The Rice Annotation Project Database (RAP-DB): 2008 update.</title>
        <authorList>
            <consortium name="The Rice Annotation Project (RAP)"/>
            <person name="Tanaka T."/>
            <person name="Antonio B.A."/>
            <person name="Kikuchi S."/>
            <person name="Matsumoto T."/>
            <person name="Nagamura Y."/>
            <person name="Numa H."/>
            <person name="Sakai H."/>
            <person name="Wu J."/>
            <person name="Itoh T."/>
            <person name="Sasaki T."/>
            <person name="Aono R."/>
            <person name="Fujii Y."/>
            <person name="Habara T."/>
            <person name="Harada E."/>
            <person name="Kanno M."/>
            <person name="Kawahara Y."/>
            <person name="Kawashima H."/>
            <person name="Kubooka H."/>
            <person name="Matsuya A."/>
            <person name="Nakaoka H."/>
            <person name="Saichi N."/>
            <person name="Sanbonmatsu R."/>
            <person name="Sato Y."/>
            <person name="Shinso Y."/>
            <person name="Suzuki M."/>
            <person name="Takeda J."/>
            <person name="Tanino M."/>
            <person name="Todokoro F."/>
            <person name="Yamaguchi K."/>
            <person name="Yamamoto N."/>
            <person name="Yamasaki C."/>
            <person name="Imanishi T."/>
            <person name="Okido T."/>
            <person name="Tada M."/>
            <person name="Ikeo K."/>
            <person name="Tateno Y."/>
            <person name="Gojobori T."/>
            <person name="Lin Y.C."/>
            <person name="Wei F.J."/>
            <person name="Hsing Y.I."/>
            <person name="Zhao Q."/>
            <person name="Han B."/>
            <person name="Kramer M.R."/>
            <person name="McCombie R.W."/>
            <person name="Lonsdale D."/>
            <person name="O'Donovan C.C."/>
            <person name="Whitfield E.J."/>
            <person name="Apweiler R."/>
            <person name="Koyanagi K.O."/>
            <person name="Khurana J.P."/>
            <person name="Raghuvanshi S."/>
            <person name="Singh N.K."/>
            <person name="Tyagi A.K."/>
            <person name="Haberer G."/>
            <person name="Fujisawa M."/>
            <person name="Hosokawa S."/>
            <person name="Ito Y."/>
            <person name="Ikawa H."/>
            <person name="Shibata M."/>
            <person name="Yamamoto M."/>
            <person name="Bruskiewich R.M."/>
            <person name="Hoen D.R."/>
            <person name="Bureau TE."/>
            <person name="Namiki N."/>
            <person name="Ohyanagi H."/>
            <person name="Sakai Y."/>
            <person name="Nobushima S."/>
            <person name="Sakata K."/>
            <person name="Barrero R.A."/>
            <person name="Sato Y."/>
            <person name="Souvorov A."/>
            <person name="Smith-White B."/>
            <person name="Tatusova T."/>
            <person name="An S."/>
            <person name="An G."/>
            <person name="OOta S."/>
            <person name="Fuks G."/>
            <person name="Messing J."/>
            <person name="Christie K.R."/>
            <person name="Lieberherr D."/>
            <person name="Kim H."/>
            <person name="Zuccolo A."/>
            <person name="Wing R.A."/>
            <person name="Nobuta K."/>
            <person name="Green P.J."/>
            <person name="Lu C."/>
            <person name="Meyers BC."/>
            <person name="Chaparro C."/>
            <person name="Piegu B."/>
            <person name="Panaud O."/>
            <person name="Echeverria M."/>
        </authorList>
    </citation>
    <scope>NUCLEOTIDE SEQUENCE</scope>
</reference>
<evidence type="ECO:0000313" key="1">
    <source>
        <dbReference type="EMBL" id="AAS07332.1"/>
    </source>
</evidence>
<dbReference type="EMBL" id="AP008209">
    <property type="protein sequence ID" value="BAH92301.1"/>
    <property type="molecule type" value="Genomic_DNA"/>
</dbReference>
<organism evidence="1 3">
    <name type="scientific">Oryza sativa subsp. japonica</name>
    <name type="common">Rice</name>
    <dbReference type="NCBI Taxonomy" id="39947"/>
    <lineage>
        <taxon>Eukaryota</taxon>
        <taxon>Viridiplantae</taxon>
        <taxon>Streptophyta</taxon>
        <taxon>Embryophyta</taxon>
        <taxon>Tracheophyta</taxon>
        <taxon>Spermatophyta</taxon>
        <taxon>Magnoliopsida</taxon>
        <taxon>Liliopsida</taxon>
        <taxon>Poales</taxon>
        <taxon>Poaceae</taxon>
        <taxon>BOP clade</taxon>
        <taxon>Oryzoideae</taxon>
        <taxon>Oryzeae</taxon>
        <taxon>Oryzinae</taxon>
        <taxon>Oryza</taxon>
        <taxon>Oryza sativa</taxon>
    </lineage>
</organism>
<dbReference type="AlphaFoldDB" id="B7ETB8"/>
<dbReference type="KEGG" id="dosa:Os03g0662000"/>
<name>B7ETB8_ORYSJ</name>
<reference evidence="1" key="1">
    <citation type="submission" date="2004-01" db="EMBL/GenBank/DDBJ databases">
        <authorList>
            <person name="Buell R."/>
        </authorList>
    </citation>
    <scope>NUCLEOTIDE SEQUENCE</scope>
</reference>
<evidence type="ECO:0000313" key="3">
    <source>
        <dbReference type="Proteomes" id="UP000000763"/>
    </source>
</evidence>